<dbReference type="Pfam" id="PF00651">
    <property type="entry name" value="BTB"/>
    <property type="match status" value="1"/>
</dbReference>
<protein>
    <submittedName>
        <fullName evidence="5">Ankyrin repeat and BTB/POZ domain-containing protein 1</fullName>
    </submittedName>
</protein>
<gene>
    <name evidence="5" type="ORF">P5673_024658</name>
</gene>
<dbReference type="Gene3D" id="3.30.710.10">
    <property type="entry name" value="Potassium Channel Kv1.1, Chain A"/>
    <property type="match status" value="1"/>
</dbReference>
<evidence type="ECO:0000256" key="3">
    <source>
        <dbReference type="PROSITE-ProRule" id="PRU00023"/>
    </source>
</evidence>
<dbReference type="InterPro" id="IPR044515">
    <property type="entry name" value="ABTB1"/>
</dbReference>
<keyword evidence="6" id="KW-1185">Reference proteome</keyword>
<dbReference type="Proteomes" id="UP001249851">
    <property type="component" value="Unassembled WGS sequence"/>
</dbReference>
<dbReference type="EMBL" id="JARQWQ010000073">
    <property type="protein sequence ID" value="KAK2553955.1"/>
    <property type="molecule type" value="Genomic_DNA"/>
</dbReference>
<dbReference type="PROSITE" id="PS50088">
    <property type="entry name" value="ANK_REPEAT"/>
    <property type="match status" value="1"/>
</dbReference>
<reference evidence="5" key="1">
    <citation type="journal article" date="2023" name="G3 (Bethesda)">
        <title>Whole genome assembly and annotation of the endangered Caribbean coral Acropora cervicornis.</title>
        <authorList>
            <person name="Selwyn J.D."/>
            <person name="Vollmer S.V."/>
        </authorList>
    </citation>
    <scope>NUCLEOTIDE SEQUENCE</scope>
    <source>
        <strain evidence="5">K2</strain>
    </source>
</reference>
<dbReference type="InterPro" id="IPR036770">
    <property type="entry name" value="Ankyrin_rpt-contain_sf"/>
</dbReference>
<evidence type="ECO:0000313" key="5">
    <source>
        <dbReference type="EMBL" id="KAK2553955.1"/>
    </source>
</evidence>
<evidence type="ECO:0000259" key="4">
    <source>
        <dbReference type="Pfam" id="PF00651"/>
    </source>
</evidence>
<comment type="caution">
    <text evidence="5">The sequence shown here is derived from an EMBL/GenBank/DDBJ whole genome shotgun (WGS) entry which is preliminary data.</text>
</comment>
<dbReference type="InterPro" id="IPR000210">
    <property type="entry name" value="BTB/POZ_dom"/>
</dbReference>
<dbReference type="InterPro" id="IPR002110">
    <property type="entry name" value="Ankyrin_rpt"/>
</dbReference>
<keyword evidence="2 3" id="KW-0040">ANK repeat</keyword>
<dbReference type="PROSITE" id="PS50297">
    <property type="entry name" value="ANK_REP_REGION"/>
    <property type="match status" value="1"/>
</dbReference>
<accession>A0AAD9UY68</accession>
<feature type="repeat" description="ANK" evidence="3">
    <location>
        <begin position="36"/>
        <end position="61"/>
    </location>
</feature>
<dbReference type="GO" id="GO:0000151">
    <property type="term" value="C:ubiquitin ligase complex"/>
    <property type="evidence" value="ECO:0007669"/>
    <property type="project" value="TreeGrafter"/>
</dbReference>
<dbReference type="GO" id="GO:0005737">
    <property type="term" value="C:cytoplasm"/>
    <property type="evidence" value="ECO:0007669"/>
    <property type="project" value="TreeGrafter"/>
</dbReference>
<evidence type="ECO:0000256" key="2">
    <source>
        <dbReference type="ARBA" id="ARBA00023043"/>
    </source>
</evidence>
<feature type="domain" description="BTB" evidence="4">
    <location>
        <begin position="104"/>
        <end position="171"/>
    </location>
</feature>
<proteinExistence type="predicted"/>
<name>A0AAD9UY68_ACRCE</name>
<keyword evidence="1" id="KW-0677">Repeat</keyword>
<dbReference type="PANTHER" id="PTHR46231">
    <property type="entry name" value="ANKYRIN REPEAT AND BTB/POZ DOMAIN-CONTAINING PROTEIN 1"/>
    <property type="match status" value="1"/>
</dbReference>
<sequence>MSNAAALFCSCRGGDIDNVRNLVENGEAELNLRDQWDSTPLYYACLCGHEDLVKYLLNNGARCAPNTFDGERCLYAALTDRIKNILRSYKAITPECMRRDSYREFFRRKWRDRSVIELKHRLVRPWAFNAILQYLYTDRLYIAMDQIDDCLRLAKHCKLEYLENQLQMRLNSIQMFGTSKKRSITVVSIEPESQSTSLQDAFGRLAEIALPSPFTAQQFPKPFPFEISLDLFEVVPSSEDPPPFFDVCFVVDSYRFHGHKVL</sequence>
<evidence type="ECO:0000313" key="6">
    <source>
        <dbReference type="Proteomes" id="UP001249851"/>
    </source>
</evidence>
<dbReference type="SUPFAM" id="SSF54695">
    <property type="entry name" value="POZ domain"/>
    <property type="match status" value="1"/>
</dbReference>
<evidence type="ECO:0000256" key="1">
    <source>
        <dbReference type="ARBA" id="ARBA00022737"/>
    </source>
</evidence>
<reference evidence="5" key="2">
    <citation type="journal article" date="2023" name="Science">
        <title>Genomic signatures of disease resistance in endangered staghorn corals.</title>
        <authorList>
            <person name="Vollmer S.V."/>
            <person name="Selwyn J.D."/>
            <person name="Despard B.A."/>
            <person name="Roesel C.L."/>
        </authorList>
    </citation>
    <scope>NUCLEOTIDE SEQUENCE</scope>
    <source>
        <strain evidence="5">K2</strain>
    </source>
</reference>
<dbReference type="SUPFAM" id="SSF48403">
    <property type="entry name" value="Ankyrin repeat"/>
    <property type="match status" value="1"/>
</dbReference>
<dbReference type="SMART" id="SM00248">
    <property type="entry name" value="ANK"/>
    <property type="match status" value="2"/>
</dbReference>
<dbReference type="InterPro" id="IPR011333">
    <property type="entry name" value="SKP1/BTB/POZ_sf"/>
</dbReference>
<dbReference type="Pfam" id="PF12796">
    <property type="entry name" value="Ank_2"/>
    <property type="match status" value="1"/>
</dbReference>
<dbReference type="PANTHER" id="PTHR46231:SF1">
    <property type="entry name" value="ANKYRIN REPEAT AND BTB_POZ DOMAIN-CONTAINING PROTEIN 1"/>
    <property type="match status" value="1"/>
</dbReference>
<dbReference type="AlphaFoldDB" id="A0AAD9UY68"/>
<dbReference type="Gene3D" id="1.25.40.20">
    <property type="entry name" value="Ankyrin repeat-containing domain"/>
    <property type="match status" value="1"/>
</dbReference>
<organism evidence="5 6">
    <name type="scientific">Acropora cervicornis</name>
    <name type="common">Staghorn coral</name>
    <dbReference type="NCBI Taxonomy" id="6130"/>
    <lineage>
        <taxon>Eukaryota</taxon>
        <taxon>Metazoa</taxon>
        <taxon>Cnidaria</taxon>
        <taxon>Anthozoa</taxon>
        <taxon>Hexacorallia</taxon>
        <taxon>Scleractinia</taxon>
        <taxon>Astrocoeniina</taxon>
        <taxon>Acroporidae</taxon>
        <taxon>Acropora</taxon>
    </lineage>
</organism>